<dbReference type="OrthoDB" id="289162at2759"/>
<dbReference type="GO" id="GO:0015031">
    <property type="term" value="P:protein transport"/>
    <property type="evidence" value="ECO:0007669"/>
    <property type="project" value="UniProtKB-KW"/>
</dbReference>
<keyword evidence="8" id="KW-0813">Transport</keyword>
<evidence type="ECO:0000256" key="2">
    <source>
        <dbReference type="ARBA" id="ARBA00004496"/>
    </source>
</evidence>
<dbReference type="InterPro" id="IPR008630">
    <property type="entry name" value="Glyco_trans_34"/>
</dbReference>
<feature type="region of interest" description="Disordered" evidence="20">
    <location>
        <begin position="375"/>
        <end position="428"/>
    </location>
</feature>
<dbReference type="FunFam" id="1.20.5.110:FF:000004">
    <property type="entry name" value="Vesicle-associated membrane protein 7"/>
    <property type="match status" value="1"/>
</dbReference>
<dbReference type="PANTHER" id="PTHR12896:SF1">
    <property type="entry name" value="ELONGATOR COMPLEX PROTEIN 4"/>
    <property type="match status" value="1"/>
</dbReference>
<accession>A0A0C9LVU9</accession>
<evidence type="ECO:0000256" key="19">
    <source>
        <dbReference type="PROSITE-ProRule" id="PRU00290"/>
    </source>
</evidence>
<evidence type="ECO:0000256" key="20">
    <source>
        <dbReference type="SAM" id="MobiDB-lite"/>
    </source>
</evidence>
<evidence type="ECO:0000256" key="21">
    <source>
        <dbReference type="SAM" id="Phobius"/>
    </source>
</evidence>
<comment type="similarity">
    <text evidence="6">Belongs to the synaptobrevin family.</text>
</comment>
<sequence length="1016" mass="113338">MSFKKRNVDQQPKLPSGSRLSAYNGQLLISTGVPSLDDILGGGQPVGTVMLIKEDRATTYAQLLLKYFIAQGISSGHHCAITSRDEDPEEMLKTLMWLSTSDKDDDDDNDKTKNARTDAESDRMKIAWRYSHLKRFETASPVPQQQQTANTASDQPQKPADEPKPYCSQFDLTKRVPSTVLEQANTEIMHWNMVADGEEGDQDDYESLINKVRKVVLDGNFSSAIPVAAGTPRNALRVAIHSLASPSWQSKSPYDLYKFFHALRGLLRFSFGTAVVTVPAYLYDEVPNVMKRIEHMVDAVIEIESFAAVGDPVHNEAAYTQNYHGFFHVHKLPVLNSLLPPSTKLSVLSAGGSNDLGFKLRRKRFAIETFHLPPEGGVVTRRTEPPSSASAPTTTSSSSSDEKKKESKGLASLANRGPKKIGGGGGGIGCGSTPGKINYIKNTEHVIATENSLNGQKRYLVVIGTEAQYATRRSIIRSAYFNIDDNLIPASDFDQVEYVFLVHGGPPKSNSPERRAFETEMMEYNDIYTLPTDQAFTLGTAFQWINATAWSKPFDYVVIQDIHTFIHLDRIVHDFNSAATTVDQMGNDGKGIVVSWNKLQQLLSNPAADGSTASNVAVWENSVESTNADNLIITHVYQDQDFLDLGSLYQLQPVLPKSKAKSIAVVTSSYIYDYCMEPSGTRASLNKRSYADKHGYAFVARSREFAQQALRPDQRRTVWGKIDVIQKVLPKYDWVFWLDMDAVVMNSEQTIQDLLQRLEINDTTHFIIVRPGTDKMINAGVFLIRNTAWSFQFLREIQNQSEWYRQGPSYEQGAMWDVMRREGFIQHTKFLDRENHLFNTFPKFYQQDDFIVHFAPDKCPNSATLKGLAAADSIKKGHASANILLRSEPYDPYIPNNQRGADGAGGAGNQKTARVQQQVDEVVGIMQENIDKVMQRGERLDDLRGKTEDLQATAGHFRRGANQVRKRMWWKDLKWKIIIAVTILVILGVIIGSIVGTQTKNNNSSQPAAAPASPSA</sequence>
<keyword evidence="19" id="KW-0175">Coiled coil</keyword>
<comment type="similarity">
    <text evidence="4">Belongs to the glycosyltransferase 34 family.</text>
</comment>
<evidence type="ECO:0000256" key="11">
    <source>
        <dbReference type="ARBA" id="ARBA00022679"/>
    </source>
</evidence>
<feature type="region of interest" description="Disordered" evidence="20">
    <location>
        <begin position="139"/>
        <end position="169"/>
    </location>
</feature>
<evidence type="ECO:0000256" key="1">
    <source>
        <dbReference type="ARBA" id="ARBA00004123"/>
    </source>
</evidence>
<dbReference type="GO" id="GO:0005737">
    <property type="term" value="C:cytoplasm"/>
    <property type="evidence" value="ECO:0007669"/>
    <property type="project" value="UniProtKB-SubCell"/>
</dbReference>
<evidence type="ECO:0000259" key="22">
    <source>
        <dbReference type="PROSITE" id="PS50892"/>
    </source>
</evidence>
<dbReference type="InterPro" id="IPR001388">
    <property type="entry name" value="Synaptobrevin-like"/>
</dbReference>
<gene>
    <name evidence="23" type="ORF">MAM1_0160c06902</name>
</gene>
<dbReference type="GO" id="GO:0016192">
    <property type="term" value="P:vesicle-mediated transport"/>
    <property type="evidence" value="ECO:0007669"/>
    <property type="project" value="InterPro"/>
</dbReference>
<dbReference type="PRINTS" id="PR00219">
    <property type="entry name" value="SYNAPTOBREVN"/>
</dbReference>
<feature type="compositionally biased region" description="Low complexity" evidence="20">
    <location>
        <begin position="385"/>
        <end position="399"/>
    </location>
</feature>
<feature type="region of interest" description="Disordered" evidence="20">
    <location>
        <begin position="100"/>
        <end position="120"/>
    </location>
</feature>
<keyword evidence="17" id="KW-0539">Nucleus</keyword>
<evidence type="ECO:0000256" key="18">
    <source>
        <dbReference type="ARBA" id="ARBA00046280"/>
    </source>
</evidence>
<organism evidence="23">
    <name type="scientific">Mucor ambiguus</name>
    <dbReference type="NCBI Taxonomy" id="91626"/>
    <lineage>
        <taxon>Eukaryota</taxon>
        <taxon>Fungi</taxon>
        <taxon>Fungi incertae sedis</taxon>
        <taxon>Mucoromycota</taxon>
        <taxon>Mucoromycotina</taxon>
        <taxon>Mucoromycetes</taxon>
        <taxon>Mucorales</taxon>
        <taxon>Mucorineae</taxon>
        <taxon>Mucoraceae</taxon>
        <taxon>Mucor</taxon>
    </lineage>
</organism>
<dbReference type="Gene3D" id="3.90.550.10">
    <property type="entry name" value="Spore Coat Polysaccharide Biosynthesis Protein SpsA, Chain A"/>
    <property type="match status" value="1"/>
</dbReference>
<evidence type="ECO:0000256" key="3">
    <source>
        <dbReference type="ARBA" id="ARBA00005043"/>
    </source>
</evidence>
<evidence type="ECO:0000256" key="5">
    <source>
        <dbReference type="ARBA" id="ARBA00007573"/>
    </source>
</evidence>
<dbReference type="GO" id="GO:0033588">
    <property type="term" value="C:elongator holoenzyme complex"/>
    <property type="evidence" value="ECO:0007669"/>
    <property type="project" value="InterPro"/>
</dbReference>
<proteinExistence type="inferred from homology"/>
<dbReference type="Pfam" id="PF00957">
    <property type="entry name" value="Synaptobrevin"/>
    <property type="match status" value="1"/>
</dbReference>
<dbReference type="PROSITE" id="PS50892">
    <property type="entry name" value="V_SNARE"/>
    <property type="match status" value="1"/>
</dbReference>
<protein>
    <recommendedName>
        <fullName evidence="7">Elongator complex protein 4</fullName>
    </recommendedName>
</protein>
<evidence type="ECO:0000256" key="8">
    <source>
        <dbReference type="ARBA" id="ARBA00022448"/>
    </source>
</evidence>
<dbReference type="SUPFAM" id="SSF58038">
    <property type="entry name" value="SNARE fusion complex"/>
    <property type="match status" value="1"/>
</dbReference>
<dbReference type="Proteomes" id="UP000053815">
    <property type="component" value="Unassembled WGS sequence"/>
</dbReference>
<dbReference type="STRING" id="91626.A0A0C9LVU9"/>
<comment type="subcellular location">
    <subcellularLocation>
        <location evidence="2">Cytoplasm</location>
    </subcellularLocation>
    <subcellularLocation>
        <location evidence="18">Endomembrane system</location>
        <topology evidence="18">Single-pass type IV membrane protein</topology>
    </subcellularLocation>
    <subcellularLocation>
        <location evidence="1">Nucleus</location>
    </subcellularLocation>
</comment>
<evidence type="ECO:0000256" key="17">
    <source>
        <dbReference type="ARBA" id="ARBA00023242"/>
    </source>
</evidence>
<dbReference type="InterPro" id="IPR029044">
    <property type="entry name" value="Nucleotide-diphossugar_trans"/>
</dbReference>
<evidence type="ECO:0000313" key="24">
    <source>
        <dbReference type="Proteomes" id="UP000053815"/>
    </source>
</evidence>
<dbReference type="GO" id="GO:0012505">
    <property type="term" value="C:endomembrane system"/>
    <property type="evidence" value="ECO:0007669"/>
    <property type="project" value="UniProtKB-SubCell"/>
</dbReference>
<dbReference type="Pfam" id="PF05625">
    <property type="entry name" value="PAXNEB"/>
    <property type="match status" value="1"/>
</dbReference>
<keyword evidence="11" id="KW-0808">Transferase</keyword>
<evidence type="ECO:0000256" key="7">
    <source>
        <dbReference type="ARBA" id="ARBA00020265"/>
    </source>
</evidence>
<keyword evidence="16 21" id="KW-0472">Membrane</keyword>
<evidence type="ECO:0000256" key="4">
    <source>
        <dbReference type="ARBA" id="ARBA00005664"/>
    </source>
</evidence>
<dbReference type="GO" id="GO:0016757">
    <property type="term" value="F:glycosyltransferase activity"/>
    <property type="evidence" value="ECO:0007669"/>
    <property type="project" value="UniProtKB-KW"/>
</dbReference>
<feature type="compositionally biased region" description="Polar residues" evidence="20">
    <location>
        <begin position="141"/>
        <end position="156"/>
    </location>
</feature>
<keyword evidence="14" id="KW-0653">Protein transport</keyword>
<evidence type="ECO:0000313" key="23">
    <source>
        <dbReference type="EMBL" id="GAN07405.1"/>
    </source>
</evidence>
<comment type="similarity">
    <text evidence="5">Belongs to the ELP4 family.</text>
</comment>
<evidence type="ECO:0000256" key="14">
    <source>
        <dbReference type="ARBA" id="ARBA00022927"/>
    </source>
</evidence>
<evidence type="ECO:0000256" key="16">
    <source>
        <dbReference type="ARBA" id="ARBA00023136"/>
    </source>
</evidence>
<dbReference type="InterPro" id="IPR027417">
    <property type="entry name" value="P-loop_NTPase"/>
</dbReference>
<dbReference type="GO" id="GO:0002098">
    <property type="term" value="P:tRNA wobble uridine modification"/>
    <property type="evidence" value="ECO:0007669"/>
    <property type="project" value="InterPro"/>
</dbReference>
<keyword evidence="10" id="KW-0328">Glycosyltransferase</keyword>
<evidence type="ECO:0000256" key="10">
    <source>
        <dbReference type="ARBA" id="ARBA00022676"/>
    </source>
</evidence>
<evidence type="ECO:0000256" key="13">
    <source>
        <dbReference type="ARBA" id="ARBA00022694"/>
    </source>
</evidence>
<keyword evidence="12 21" id="KW-0812">Transmembrane</keyword>
<evidence type="ECO:0000256" key="15">
    <source>
        <dbReference type="ARBA" id="ARBA00022989"/>
    </source>
</evidence>
<evidence type="ECO:0000256" key="9">
    <source>
        <dbReference type="ARBA" id="ARBA00022490"/>
    </source>
</evidence>
<keyword evidence="24" id="KW-1185">Reference proteome</keyword>
<evidence type="ECO:0000256" key="6">
    <source>
        <dbReference type="ARBA" id="ARBA00008025"/>
    </source>
</evidence>
<dbReference type="GO" id="GO:0016020">
    <property type="term" value="C:membrane"/>
    <property type="evidence" value="ECO:0007669"/>
    <property type="project" value="InterPro"/>
</dbReference>
<dbReference type="Gene3D" id="1.20.5.110">
    <property type="match status" value="1"/>
</dbReference>
<dbReference type="Gene3D" id="3.40.50.300">
    <property type="entry name" value="P-loop containing nucleotide triphosphate hydrolases"/>
    <property type="match status" value="1"/>
</dbReference>
<evidence type="ECO:0000256" key="12">
    <source>
        <dbReference type="ARBA" id="ARBA00022692"/>
    </source>
</evidence>
<dbReference type="UniPathway" id="UPA00988"/>
<dbReference type="GO" id="GO:0008023">
    <property type="term" value="C:transcription elongation factor complex"/>
    <property type="evidence" value="ECO:0007669"/>
    <property type="project" value="TreeGrafter"/>
</dbReference>
<reference evidence="23" key="1">
    <citation type="submission" date="2014-09" db="EMBL/GenBank/DDBJ databases">
        <title>Draft genome sequence of an oleaginous Mucoromycotina fungus Mucor ambiguus NBRC6742.</title>
        <authorList>
            <person name="Takeda I."/>
            <person name="Yamane N."/>
            <person name="Morita T."/>
            <person name="Tamano K."/>
            <person name="Machida M."/>
            <person name="Baker S."/>
            <person name="Koike H."/>
        </authorList>
    </citation>
    <scope>NUCLEOTIDE SEQUENCE</scope>
    <source>
        <strain evidence="23">NBRC 6742</strain>
    </source>
</reference>
<dbReference type="Pfam" id="PF05637">
    <property type="entry name" value="Glyco_transf_34"/>
    <property type="match status" value="1"/>
</dbReference>
<comment type="pathway">
    <text evidence="3">tRNA modification; 5-methoxycarbonylmethyl-2-thiouridine-tRNA biosynthesis.</text>
</comment>
<dbReference type="InterPro" id="IPR042855">
    <property type="entry name" value="V_SNARE_CC"/>
</dbReference>
<keyword evidence="15 21" id="KW-1133">Transmembrane helix</keyword>
<dbReference type="EMBL" id="DF836449">
    <property type="protein sequence ID" value="GAN07405.1"/>
    <property type="molecule type" value="Genomic_DNA"/>
</dbReference>
<keyword evidence="9" id="KW-0963">Cytoplasm</keyword>
<feature type="compositionally biased region" description="Basic and acidic residues" evidence="20">
    <location>
        <begin position="110"/>
        <end position="120"/>
    </location>
</feature>
<dbReference type="CDD" id="cd19494">
    <property type="entry name" value="Elp4"/>
    <property type="match status" value="1"/>
</dbReference>
<dbReference type="PROSITE" id="PS00417">
    <property type="entry name" value="SYNAPTOBREVIN"/>
    <property type="match status" value="1"/>
</dbReference>
<name>A0A0C9LVU9_9FUNG</name>
<dbReference type="AlphaFoldDB" id="A0A0C9LVU9"/>
<keyword evidence="13" id="KW-0819">tRNA processing</keyword>
<dbReference type="PANTHER" id="PTHR12896">
    <property type="entry name" value="PAX6 NEIGHBOR PROTEIN PAXNEB"/>
    <property type="match status" value="1"/>
</dbReference>
<dbReference type="SUPFAM" id="SSF53448">
    <property type="entry name" value="Nucleotide-diphospho-sugar transferases"/>
    <property type="match status" value="1"/>
</dbReference>
<feature type="domain" description="V-SNARE coiled-coil homology" evidence="22">
    <location>
        <begin position="911"/>
        <end position="971"/>
    </location>
</feature>
<feature type="transmembrane region" description="Helical" evidence="21">
    <location>
        <begin position="975"/>
        <end position="995"/>
    </location>
</feature>
<dbReference type="InterPro" id="IPR008728">
    <property type="entry name" value="Elongator_complex_protein_4"/>
</dbReference>